<name>A0A4R2PQR0_9RHOB</name>
<dbReference type="Pfam" id="PF18602">
    <property type="entry name" value="Rap1a"/>
    <property type="match status" value="1"/>
</dbReference>
<sequence length="123" mass="13300">MAITLDGMTASYAEAQQIDGNELLESCASSEGTMEGFCIGYIIGQIEGQRFGAFIITSRLGVAEDAPDTNGLLDSLIGYCVPYNASNAQLRDVVTKYLTDHPAVRHETARFSVWQALTQAFPC</sequence>
<dbReference type="Gene3D" id="1.10.890.40">
    <property type="match status" value="1"/>
</dbReference>
<dbReference type="RefSeq" id="WP_132466301.1">
    <property type="nucleotide sequence ID" value="NZ_SLXP01000023.1"/>
</dbReference>
<feature type="domain" description="Rap1a immunity protein" evidence="1">
    <location>
        <begin position="20"/>
        <end position="123"/>
    </location>
</feature>
<evidence type="ECO:0000313" key="2">
    <source>
        <dbReference type="EMBL" id="TCP38037.1"/>
    </source>
</evidence>
<dbReference type="EMBL" id="SLXP01000023">
    <property type="protein sequence ID" value="TCP38037.1"/>
    <property type="molecule type" value="Genomic_DNA"/>
</dbReference>
<proteinExistence type="predicted"/>
<protein>
    <recommendedName>
        <fullName evidence="1">Rap1a immunity protein domain-containing protein</fullName>
    </recommendedName>
</protein>
<accession>A0A4R2PQR0</accession>
<reference evidence="2 3" key="1">
    <citation type="submission" date="2019-03" db="EMBL/GenBank/DDBJ databases">
        <title>Genomic Encyclopedia of Type Strains, Phase IV (KMG-IV): sequencing the most valuable type-strain genomes for metagenomic binning, comparative biology and taxonomic classification.</title>
        <authorList>
            <person name="Goeker M."/>
        </authorList>
    </citation>
    <scope>NUCLEOTIDE SEQUENCE [LARGE SCALE GENOMIC DNA]</scope>
    <source>
        <strain evidence="2 3">DSM 18063</strain>
    </source>
</reference>
<evidence type="ECO:0000259" key="1">
    <source>
        <dbReference type="Pfam" id="PF18602"/>
    </source>
</evidence>
<dbReference type="Proteomes" id="UP000294835">
    <property type="component" value="Unassembled WGS sequence"/>
</dbReference>
<dbReference type="InterPro" id="IPR041238">
    <property type="entry name" value="Rap1a"/>
</dbReference>
<dbReference type="AlphaFoldDB" id="A0A4R2PQR0"/>
<gene>
    <name evidence="2" type="ORF">EV662_1231</name>
</gene>
<keyword evidence="3" id="KW-1185">Reference proteome</keyword>
<dbReference type="OrthoDB" id="8266144at2"/>
<comment type="caution">
    <text evidence="2">The sequence shown here is derived from an EMBL/GenBank/DDBJ whole genome shotgun (WGS) entry which is preliminary data.</text>
</comment>
<organism evidence="2 3">
    <name type="scientific">Rhodovulum marinum</name>
    <dbReference type="NCBI Taxonomy" id="320662"/>
    <lineage>
        <taxon>Bacteria</taxon>
        <taxon>Pseudomonadati</taxon>
        <taxon>Pseudomonadota</taxon>
        <taxon>Alphaproteobacteria</taxon>
        <taxon>Rhodobacterales</taxon>
        <taxon>Paracoccaceae</taxon>
        <taxon>Rhodovulum</taxon>
    </lineage>
</organism>
<evidence type="ECO:0000313" key="3">
    <source>
        <dbReference type="Proteomes" id="UP000294835"/>
    </source>
</evidence>